<keyword evidence="3" id="KW-1185">Reference proteome</keyword>
<name>A0A4Q7NS09_9ACTN</name>
<dbReference type="RefSeq" id="WP_130492426.1">
    <property type="nucleotide sequence ID" value="NZ_SGXD01000002.1"/>
</dbReference>
<dbReference type="OrthoDB" id="3881415at2"/>
<organism evidence="2 3">
    <name type="scientific">Motilibacter rhizosphaerae</name>
    <dbReference type="NCBI Taxonomy" id="598652"/>
    <lineage>
        <taxon>Bacteria</taxon>
        <taxon>Bacillati</taxon>
        <taxon>Actinomycetota</taxon>
        <taxon>Actinomycetes</taxon>
        <taxon>Motilibacterales</taxon>
        <taxon>Motilibacteraceae</taxon>
        <taxon>Motilibacter</taxon>
    </lineage>
</organism>
<dbReference type="Proteomes" id="UP000293638">
    <property type="component" value="Unassembled WGS sequence"/>
</dbReference>
<dbReference type="EMBL" id="SGXD01000002">
    <property type="protein sequence ID" value="RZS89886.1"/>
    <property type="molecule type" value="Genomic_DNA"/>
</dbReference>
<comment type="caution">
    <text evidence="2">The sequence shown here is derived from an EMBL/GenBank/DDBJ whole genome shotgun (WGS) entry which is preliminary data.</text>
</comment>
<gene>
    <name evidence="2" type="ORF">EV189_1663</name>
</gene>
<evidence type="ECO:0000313" key="3">
    <source>
        <dbReference type="Proteomes" id="UP000293638"/>
    </source>
</evidence>
<proteinExistence type="predicted"/>
<feature type="region of interest" description="Disordered" evidence="1">
    <location>
        <begin position="468"/>
        <end position="489"/>
    </location>
</feature>
<evidence type="ECO:0000313" key="2">
    <source>
        <dbReference type="EMBL" id="RZS89886.1"/>
    </source>
</evidence>
<accession>A0A4Q7NS09</accession>
<reference evidence="2 3" key="1">
    <citation type="submission" date="2019-02" db="EMBL/GenBank/DDBJ databases">
        <title>Genomic Encyclopedia of Type Strains, Phase IV (KMG-IV): sequencing the most valuable type-strain genomes for metagenomic binning, comparative biology and taxonomic classification.</title>
        <authorList>
            <person name="Goeker M."/>
        </authorList>
    </citation>
    <scope>NUCLEOTIDE SEQUENCE [LARGE SCALE GENOMIC DNA]</scope>
    <source>
        <strain evidence="2 3">DSM 45622</strain>
    </source>
</reference>
<feature type="compositionally biased region" description="Polar residues" evidence="1">
    <location>
        <begin position="468"/>
        <end position="477"/>
    </location>
</feature>
<protein>
    <submittedName>
        <fullName evidence="2">Uncharacterized protein</fullName>
    </submittedName>
</protein>
<evidence type="ECO:0000256" key="1">
    <source>
        <dbReference type="SAM" id="MobiDB-lite"/>
    </source>
</evidence>
<sequence length="1434" mass="157246">MFDSFFKTVGDIADDAVDGVGNGIGVAWDLAKATHAPQAVGTGLDAAGKVYTATGRALSTAEQVTGGLAMLRPISPQQAWDNNISPVEAGLGYWSQVANDFGLHNGINYDTVKSYTRRGGANYSPVAMLGTGATDAVVSWYADPLVLAGKALKGVRDARTTVTAGDLKSLRPEAEGMDLTRRQQRVQGQAKAIIEGTDGLSSAELYQHRAFREAPQGAAMADLFAKANTITDETGRWETKRRILRVALGDTQELTSLSQERADLAAQIERLREPVEQMDSLGARTAQEDGQLSLFEPNDDQHLASAVAEWQASNRQLDALNRLHDTFGSWDTMPGLSPLDRARLERYTGGYVAQDGVLSTPLRVMAKATERRAAGWVNLHDEASAKQVQNMLQSVPRLSPEDRDALLGRYLAAPDDASRGRALDSIEAHVFSHVASVFDMDQATAEGVLRETRYRRGQLLQQTRSRAYTGATRQPSTEEVARGAAPGQPVPVGAVQGDDGAWTTLPIHETQLANSVPLLDVDALSTALKRARDQGLRSLANSAGDITRDGLDVLQSFWKATTLMRLGYPARVVTDSQLRIMSAVGAMTYLATAGEAGRNLLRNRTKATVADLVDASERATARIRLDHIDSLPAGQVDDALEAERSGLLDRLAEPAKTAKVDRGPQAKQRLGVGTRTVKGVQVEDAHGQTFEDYKLSMKVLSSGEDFSRLLANSEGQILNRLRGSGSFTVLRGTDEGHEAAWLRAVNQQLRQSQVASRLLAGQRDSEVVGWLKGTPEGRETVRRMRALYATPREWVANVRQDVEHLLPDESLRQTAAQRDMTVEDLRQAFPQAENRPWVHGELVAHHVGTGTVADFWNTIVQRWFRWANDLPEDMLGRHPLYVAAYRRKIGDLVARAQEDADGTLSADVIHALERQARQHAHKQVTSTLFDMASRTNAAHFFRFVSPFFSAWEDAMTKWTSIIARDPSVAVHGMQLWDGVNKGLTVVDANGQPVKDPKGLGEGQYIVLPALPGMGKLAGINNWRISKSSLNLVMQGDPWWLPGFGPLAQIPANEIVKRKPDLAKDLSWVLPYGPQASSLELATGSRTLVALRKAFNPSDADYASTFAQLYQAETIRYHQGQRQTAPTMDEIERKARNWYIARAVASGALPVSALPASKYSFYFDEAKRYRALYGADWQTKFYEAYPSYFEASISLNKNNTGIDATDRAWAASRKYKDLIAKAPEYGWFVVGEDADGGNFSPAVYTAQQVTRVAPGSSETYRSRKDPKDAIADVNTQRGWMQYQQGMDMLNGARTKLGLPSFSASGAEQLNAAKQAFVASLEQQNPDWQRDYTTRDTGRVARFLDFANAVANDPRMKGRGDMQAVRTYLQGRALMQQVLSRVAANGGSASLTATSNRALAQAWDAFATSLQDRYVTFSDVWSRVLEADDLTHQLPA</sequence>